<sequence>MGTYHFHGNVNGPGNYGDHGVINTGPEGDAARVLRLAAELARWLTDRHAGPERIDAAHALRGELEEAGREQRAPEPGLVRRSLETITLGMGAGSVGLALAQQISDLIGG</sequence>
<evidence type="ECO:0000313" key="1">
    <source>
        <dbReference type="EMBL" id="MDK9496373.1"/>
    </source>
</evidence>
<dbReference type="EMBL" id="JASITI010000012">
    <property type="protein sequence ID" value="MDK9496373.1"/>
    <property type="molecule type" value="Genomic_DNA"/>
</dbReference>
<proteinExistence type="predicted"/>
<dbReference type="RefSeq" id="WP_285341925.1">
    <property type="nucleotide sequence ID" value="NZ_JASITI010000012.1"/>
</dbReference>
<name>A0ABT7GRZ1_9ACTN</name>
<keyword evidence="2" id="KW-1185">Reference proteome</keyword>
<dbReference type="Proteomes" id="UP001223390">
    <property type="component" value="Unassembled WGS sequence"/>
</dbReference>
<accession>A0ABT7GRZ1</accession>
<evidence type="ECO:0000313" key="2">
    <source>
        <dbReference type="Proteomes" id="UP001223390"/>
    </source>
</evidence>
<comment type="caution">
    <text evidence="1">The sequence shown here is derived from an EMBL/GenBank/DDBJ whole genome shotgun (WGS) entry which is preliminary data.</text>
</comment>
<gene>
    <name evidence="1" type="ORF">QEZ40_000908</name>
</gene>
<organism evidence="1 2">
    <name type="scientific">Streptomyces katrae</name>
    <dbReference type="NCBI Taxonomy" id="68223"/>
    <lineage>
        <taxon>Bacteria</taxon>
        <taxon>Bacillati</taxon>
        <taxon>Actinomycetota</taxon>
        <taxon>Actinomycetes</taxon>
        <taxon>Kitasatosporales</taxon>
        <taxon>Streptomycetaceae</taxon>
        <taxon>Streptomyces</taxon>
    </lineage>
</organism>
<reference evidence="1 2" key="1">
    <citation type="submission" date="2023-05" db="EMBL/GenBank/DDBJ databases">
        <title>Sequencing and Assembly of Streptomyces sp. NP73.</title>
        <authorList>
            <person name="Konwar A.N."/>
            <person name="Saikia K."/>
            <person name="Thakur D."/>
        </authorList>
    </citation>
    <scope>NUCLEOTIDE SEQUENCE [LARGE SCALE GENOMIC DNA]</scope>
    <source>
        <strain evidence="1 2">NP73</strain>
    </source>
</reference>
<protein>
    <submittedName>
        <fullName evidence="1">Uncharacterized protein</fullName>
    </submittedName>
</protein>